<protein>
    <submittedName>
        <fullName evidence="1">Uncharacterized protein</fullName>
    </submittedName>
</protein>
<name>A0A0H3FA56_RAHSY</name>
<accession>A0A0H3FA56</accession>
<gene>
    <name evidence="1" type="ordered locus">Rahaq_2133</name>
</gene>
<reference evidence="2" key="1">
    <citation type="submission" date="2011-01" db="EMBL/GenBank/DDBJ databases">
        <title>Complete sequence of chromosome of Rahnella sp. Y9602.</title>
        <authorList>
            <consortium name="US DOE Joint Genome Institute"/>
            <person name="Lucas S."/>
            <person name="Copeland A."/>
            <person name="Lapidus A."/>
            <person name="Cheng J.-F."/>
            <person name="Goodwin L."/>
            <person name="Pitluck S."/>
            <person name="Lu M."/>
            <person name="Detter J.C."/>
            <person name="Han C."/>
            <person name="Tapia R."/>
            <person name="Land M."/>
            <person name="Hauser L."/>
            <person name="Kyrpides N."/>
            <person name="Ivanova N."/>
            <person name="Ovchinnikova G."/>
            <person name="Pagani I."/>
            <person name="Sobecky P.A."/>
            <person name="Martinez R.J."/>
            <person name="Woyke T."/>
        </authorList>
    </citation>
    <scope>NUCLEOTIDE SEQUENCE [LARGE SCALE GENOMIC DNA]</scope>
    <source>
        <strain evidence="2">Y9602</strain>
    </source>
</reference>
<dbReference type="KEGG" id="rah:Rahaq_2133"/>
<proteinExistence type="predicted"/>
<reference evidence="1 2" key="2">
    <citation type="journal article" date="2012" name="J. Bacteriol.">
        <title>Complete Genome Sequence of Rahnella sp. Strain Y9602, a Gammaproteobacterium Isolate from Metal- and Radionuclide-Contaminated Soil.</title>
        <authorList>
            <person name="Martinez R.J."/>
            <person name="Bruce D."/>
            <person name="Detter C."/>
            <person name="Goodwin L.A."/>
            <person name="Han J."/>
            <person name="Han C.S."/>
            <person name="Held B."/>
            <person name="Land M.L."/>
            <person name="Mikhailova N."/>
            <person name="Nolan M."/>
            <person name="Pennacchio L."/>
            <person name="Pitluck S."/>
            <person name="Tapia R."/>
            <person name="Woyke T."/>
            <person name="Sobecky P.A."/>
        </authorList>
    </citation>
    <scope>NUCLEOTIDE SEQUENCE [LARGE SCALE GENOMIC DNA]</scope>
    <source>
        <strain evidence="1 2">Y9602</strain>
    </source>
</reference>
<dbReference type="EMBL" id="CP002505">
    <property type="protein sequence ID" value="ADW73744.1"/>
    <property type="molecule type" value="Genomic_DNA"/>
</dbReference>
<dbReference type="AlphaFoldDB" id="A0A0H3FA56"/>
<evidence type="ECO:0000313" key="2">
    <source>
        <dbReference type="Proteomes" id="UP000007257"/>
    </source>
</evidence>
<sequence>MSTTISPARQSPGTKYELTSEINSAFPFYYHSPLFMFTDTRKRSMSMDILIICLAANNSPRSIIHDSKHPATSIWYKGALRIHYINKFIISRRLTDNFINI</sequence>
<organism evidence="1 2">
    <name type="scientific">Rahnella sp. (strain Y9602)</name>
    <dbReference type="NCBI Taxonomy" id="2703885"/>
    <lineage>
        <taxon>Bacteria</taxon>
        <taxon>Pseudomonadati</taxon>
        <taxon>Pseudomonadota</taxon>
        <taxon>Gammaproteobacteria</taxon>
        <taxon>Enterobacterales</taxon>
        <taxon>Yersiniaceae</taxon>
        <taxon>Rahnella</taxon>
    </lineage>
</organism>
<dbReference type="Proteomes" id="UP000007257">
    <property type="component" value="Chromosome"/>
</dbReference>
<dbReference type="HOGENOM" id="CLU_2289289_0_0_6"/>
<evidence type="ECO:0000313" key="1">
    <source>
        <dbReference type="EMBL" id="ADW73744.1"/>
    </source>
</evidence>